<comment type="catalytic activity">
    <reaction evidence="1">
        <text>dihydroxyacetone + phosphoenolpyruvate = dihydroxyacetone phosphate + pyruvate</text>
        <dbReference type="Rhea" id="RHEA:18381"/>
        <dbReference type="ChEBI" id="CHEBI:15361"/>
        <dbReference type="ChEBI" id="CHEBI:16016"/>
        <dbReference type="ChEBI" id="CHEBI:57642"/>
        <dbReference type="ChEBI" id="CHEBI:58702"/>
        <dbReference type="EC" id="2.7.1.121"/>
    </reaction>
</comment>
<evidence type="ECO:0000256" key="1">
    <source>
        <dbReference type="ARBA" id="ARBA00001113"/>
    </source>
</evidence>
<keyword evidence="11" id="KW-0762">Sugar transport</keyword>
<dbReference type="InterPro" id="IPR004701">
    <property type="entry name" value="PTS_EIIA_man-typ"/>
</dbReference>
<evidence type="ECO:0000313" key="12">
    <source>
        <dbReference type="Proteomes" id="UP000614741"/>
    </source>
</evidence>
<evidence type="ECO:0000259" key="9">
    <source>
        <dbReference type="PROSITE" id="PS51096"/>
    </source>
</evidence>
<evidence type="ECO:0000256" key="4">
    <source>
        <dbReference type="ARBA" id="ARBA00012095"/>
    </source>
</evidence>
<gene>
    <name evidence="11" type="primary">dhaM</name>
    <name evidence="11" type="ORF">Cph01nite_01790</name>
</gene>
<dbReference type="InterPro" id="IPR000032">
    <property type="entry name" value="HPr-like"/>
</dbReference>
<evidence type="ECO:0000256" key="2">
    <source>
        <dbReference type="ARBA" id="ARBA00002788"/>
    </source>
</evidence>
<dbReference type="EC" id="2.7.1.121" evidence="4"/>
<dbReference type="PROSITE" id="PS51096">
    <property type="entry name" value="PTS_EIIA_TYPE_4"/>
    <property type="match status" value="1"/>
</dbReference>
<dbReference type="Gene3D" id="3.40.50.510">
    <property type="entry name" value="Phosphotransferase system, mannose-type IIA component"/>
    <property type="match status" value="1"/>
</dbReference>
<feature type="compositionally biased region" description="Low complexity" evidence="8">
    <location>
        <begin position="145"/>
        <end position="162"/>
    </location>
</feature>
<dbReference type="InterPro" id="IPR036662">
    <property type="entry name" value="PTS_EIIA_man-typ_sf"/>
</dbReference>
<dbReference type="PROSITE" id="PS00369">
    <property type="entry name" value="PTS_HPR_HIS"/>
    <property type="match status" value="1"/>
</dbReference>
<feature type="domain" description="PTS EIIA type-4" evidence="9">
    <location>
        <begin position="7"/>
        <end position="139"/>
    </location>
</feature>
<dbReference type="NCBIfam" id="TIGR02364">
    <property type="entry name" value="dha_pts"/>
    <property type="match status" value="1"/>
</dbReference>
<reference evidence="11 12" key="1">
    <citation type="submission" date="2021-01" db="EMBL/GenBank/DDBJ databases">
        <title>Whole genome shotgun sequence of Cellulomonas phragmiteti NBRC 110785.</title>
        <authorList>
            <person name="Komaki H."/>
            <person name="Tamura T."/>
        </authorList>
    </citation>
    <scope>NUCLEOTIDE SEQUENCE [LARGE SCALE GENOMIC DNA]</scope>
    <source>
        <strain evidence="11 12">NBRC 110785</strain>
    </source>
</reference>
<dbReference type="InterPro" id="IPR039643">
    <property type="entry name" value="DhaM"/>
</dbReference>
<evidence type="ECO:0000256" key="6">
    <source>
        <dbReference type="ARBA" id="ARBA00022679"/>
    </source>
</evidence>
<comment type="subunit">
    <text evidence="7">Homodimer. The dihydroxyacetone kinase complex is composed of a homodimer of DhaM, a homodimer of DhaK and the subunit DhaL.</text>
</comment>
<dbReference type="Gene3D" id="3.30.1340.10">
    <property type="entry name" value="HPr-like"/>
    <property type="match status" value="1"/>
</dbReference>
<dbReference type="CDD" id="cd00367">
    <property type="entry name" value="PTS-HPr_like"/>
    <property type="match status" value="1"/>
</dbReference>
<feature type="domain" description="HPr" evidence="10">
    <location>
        <begin position="169"/>
        <end position="252"/>
    </location>
</feature>
<organism evidence="11 12">
    <name type="scientific">Cellulomonas phragmiteti</name>
    <dbReference type="NCBI Taxonomy" id="478780"/>
    <lineage>
        <taxon>Bacteria</taxon>
        <taxon>Bacillati</taxon>
        <taxon>Actinomycetota</taxon>
        <taxon>Actinomycetes</taxon>
        <taxon>Micrococcales</taxon>
        <taxon>Cellulomonadaceae</taxon>
        <taxon>Cellulomonas</taxon>
    </lineage>
</organism>
<keyword evidence="11" id="KW-0813">Transport</keyword>
<dbReference type="InterPro" id="IPR035895">
    <property type="entry name" value="HPr-like_sf"/>
</dbReference>
<dbReference type="Pfam" id="PF03610">
    <property type="entry name" value="EIIA-man"/>
    <property type="match status" value="1"/>
</dbReference>
<comment type="function">
    <text evidence="2">Component of the dihydroxyacetone kinase complex, which is responsible for the phosphoenolpyruvate (PEP)-dependent phosphorylation of dihydroxyacetone. DhaM serves as the phosphoryl donor. Is phosphorylated by phosphoenolpyruvate in an EI- and HPr-dependent reaction, and a phosphorelay system on histidine residues finally leads to phosphoryl transfer to DhaL and dihydroxyacetone.</text>
</comment>
<keyword evidence="6" id="KW-0808">Transferase</keyword>
<dbReference type="PROSITE" id="PS51350">
    <property type="entry name" value="PTS_HPR_DOM"/>
    <property type="match status" value="1"/>
</dbReference>
<feature type="region of interest" description="Disordered" evidence="8">
    <location>
        <begin position="145"/>
        <end position="164"/>
    </location>
</feature>
<dbReference type="PANTHER" id="PTHR38594">
    <property type="entry name" value="PEP-DEPENDENT DIHYDROXYACETONE KINASE, PHOSPHORYL DONOR SUBUNIT DHAM"/>
    <property type="match status" value="1"/>
</dbReference>
<dbReference type="SUPFAM" id="SSF55594">
    <property type="entry name" value="HPr-like"/>
    <property type="match status" value="1"/>
</dbReference>
<evidence type="ECO:0000313" key="11">
    <source>
        <dbReference type="EMBL" id="GIG38417.1"/>
    </source>
</evidence>
<dbReference type="Proteomes" id="UP000614741">
    <property type="component" value="Unassembled WGS sequence"/>
</dbReference>
<sequence>MTDRWAPVALVLVSHSRALAEGAAEVAAQMAPGVLIVPAGGTDGGGLGTSFDLVEVALRRATDDGRSAVVVADLGSAVLTAESVLELVEGHVAERVRLADAPFVEGAVAAAVTAHGRADLGAVLASAQAAAATFGPVDVERTAPAAAPPAAAGGTSGGATAPVVDDDGSVRATAVLRNPLGLHARPAALIVRMLAHYDAKVQVNGVNAASVLDLMKLGAVKDDVLTVSAQGPQAVEAVTRLVEDVEAGFGEV</sequence>
<dbReference type="Pfam" id="PF00381">
    <property type="entry name" value="PTS-HPr"/>
    <property type="match status" value="1"/>
</dbReference>
<comment type="function">
    <text evidence="3">General (non sugar-specific) component of the phosphoenolpyruvate-dependent sugar phosphotransferase system (sugar PTS). This major carbohydrate active-transport system catalyzes the phosphorylation of incoming sugar substrates concomitantly with their translocation across the cell membrane. The phosphoryl group from phosphoenolpyruvate (PEP) is transferred to the phosphoryl carrier protein HPr by enzyme I. Phospho-HPr then transfers it to the PTS EIIA domain.</text>
</comment>
<evidence type="ECO:0000256" key="7">
    <source>
        <dbReference type="ARBA" id="ARBA00046577"/>
    </source>
</evidence>
<dbReference type="NCBIfam" id="TIGR01003">
    <property type="entry name" value="PTS_HPr_family"/>
    <property type="match status" value="1"/>
</dbReference>
<comment type="caution">
    <text evidence="11">The sequence shown here is derived from an EMBL/GenBank/DDBJ whole genome shotgun (WGS) entry which is preliminary data.</text>
</comment>
<proteinExistence type="predicted"/>
<dbReference type="PRINTS" id="PR00107">
    <property type="entry name" value="PHOSPHOCPHPR"/>
</dbReference>
<dbReference type="InterPro" id="IPR001020">
    <property type="entry name" value="PTS_HPr_His_P_site"/>
</dbReference>
<dbReference type="PANTHER" id="PTHR38594:SF1">
    <property type="entry name" value="PEP-DEPENDENT DIHYDROXYACETONE KINASE, PHOSPHORYL DONOR SUBUNIT DHAM"/>
    <property type="match status" value="1"/>
</dbReference>
<dbReference type="EMBL" id="BONP01000001">
    <property type="protein sequence ID" value="GIG38417.1"/>
    <property type="molecule type" value="Genomic_DNA"/>
</dbReference>
<dbReference type="InterPro" id="IPR012844">
    <property type="entry name" value="DhaM_N"/>
</dbReference>
<name>A0ABQ4DGE7_9CELL</name>
<evidence type="ECO:0000256" key="5">
    <source>
        <dbReference type="ARBA" id="ARBA00020422"/>
    </source>
</evidence>
<evidence type="ECO:0000259" key="10">
    <source>
        <dbReference type="PROSITE" id="PS51350"/>
    </source>
</evidence>
<dbReference type="SUPFAM" id="SSF53062">
    <property type="entry name" value="PTS system fructose IIA component-like"/>
    <property type="match status" value="1"/>
</dbReference>
<protein>
    <recommendedName>
        <fullName evidence="5">Phosphocarrier protein HPr</fullName>
        <ecNumber evidence="4">2.7.1.121</ecNumber>
    </recommendedName>
</protein>
<accession>A0ABQ4DGE7</accession>
<dbReference type="RefSeq" id="WP_203670471.1">
    <property type="nucleotide sequence ID" value="NZ_BONP01000001.1"/>
</dbReference>
<evidence type="ECO:0000256" key="3">
    <source>
        <dbReference type="ARBA" id="ARBA00003681"/>
    </source>
</evidence>
<evidence type="ECO:0000256" key="8">
    <source>
        <dbReference type="SAM" id="MobiDB-lite"/>
    </source>
</evidence>
<keyword evidence="12" id="KW-1185">Reference proteome</keyword>